<proteinExistence type="predicted"/>
<protein>
    <submittedName>
        <fullName evidence="1">Uncharacterized protein</fullName>
    </submittedName>
</protein>
<feature type="non-terminal residue" evidence="1">
    <location>
        <position position="76"/>
    </location>
</feature>
<accession>A0A0K2UUA6</accession>
<reference evidence="1" key="1">
    <citation type="submission" date="2014-05" db="EMBL/GenBank/DDBJ databases">
        <authorList>
            <person name="Chronopoulou M."/>
        </authorList>
    </citation>
    <scope>NUCLEOTIDE SEQUENCE</scope>
    <source>
        <tissue evidence="1">Whole organism</tissue>
    </source>
</reference>
<organism evidence="1">
    <name type="scientific">Lepeophtheirus salmonis</name>
    <name type="common">Salmon louse</name>
    <name type="synonym">Caligus salmonis</name>
    <dbReference type="NCBI Taxonomy" id="72036"/>
    <lineage>
        <taxon>Eukaryota</taxon>
        <taxon>Metazoa</taxon>
        <taxon>Ecdysozoa</taxon>
        <taxon>Arthropoda</taxon>
        <taxon>Crustacea</taxon>
        <taxon>Multicrustacea</taxon>
        <taxon>Hexanauplia</taxon>
        <taxon>Copepoda</taxon>
        <taxon>Siphonostomatoida</taxon>
        <taxon>Caligidae</taxon>
        <taxon>Lepeophtheirus</taxon>
    </lineage>
</organism>
<evidence type="ECO:0000313" key="1">
    <source>
        <dbReference type="EMBL" id="CDW41301.1"/>
    </source>
</evidence>
<dbReference type="AlphaFoldDB" id="A0A0K2UUA6"/>
<dbReference type="EMBL" id="HACA01023940">
    <property type="protein sequence ID" value="CDW41301.1"/>
    <property type="molecule type" value="Transcribed_RNA"/>
</dbReference>
<name>A0A0K2UUA6_LEPSM</name>
<sequence>MSILYSYLIYRELIAWGGHTKSVHYEYINDLKYDRFGIFRRYRKSCGHRSTPYSAYAITYIVEGLYKGPIGGHIQI</sequence>